<dbReference type="Proteomes" id="UP000054937">
    <property type="component" value="Unassembled WGS sequence"/>
</dbReference>
<keyword evidence="1" id="KW-0853">WD repeat</keyword>
<dbReference type="PANTHER" id="PTHR45532">
    <property type="entry name" value="WD REPEAT-CONTAINING PROTEIN 97"/>
    <property type="match status" value="1"/>
</dbReference>
<feature type="compositionally biased region" description="Basic and acidic residues" evidence="2">
    <location>
        <begin position="294"/>
        <end position="312"/>
    </location>
</feature>
<dbReference type="PROSITE" id="PS50294">
    <property type="entry name" value="WD_REPEATS_REGION"/>
    <property type="match status" value="1"/>
</dbReference>
<keyword evidence="4" id="KW-1185">Reference proteome</keyword>
<evidence type="ECO:0000313" key="3">
    <source>
        <dbReference type="EMBL" id="KRX03595.1"/>
    </source>
</evidence>
<comment type="caution">
    <text evidence="3">The sequence shown here is derived from an EMBL/GenBank/DDBJ whole genome shotgun (WGS) entry which is preliminary data.</text>
</comment>
<dbReference type="InParanoid" id="A0A0V0QMU9"/>
<dbReference type="PANTHER" id="PTHR45532:SF1">
    <property type="entry name" value="WD REPEAT-CONTAINING PROTEIN 97"/>
    <property type="match status" value="1"/>
</dbReference>
<gene>
    <name evidence="3" type="ORF">PPERSA_04147</name>
</gene>
<feature type="region of interest" description="Disordered" evidence="2">
    <location>
        <begin position="270"/>
        <end position="312"/>
    </location>
</feature>
<evidence type="ECO:0000313" key="4">
    <source>
        <dbReference type="Proteomes" id="UP000054937"/>
    </source>
</evidence>
<accession>A0A0V0QMU9</accession>
<dbReference type="EMBL" id="LDAU01000129">
    <property type="protein sequence ID" value="KRX03595.1"/>
    <property type="molecule type" value="Genomic_DNA"/>
</dbReference>
<proteinExistence type="predicted"/>
<dbReference type="PROSITE" id="PS50082">
    <property type="entry name" value="WD_REPEATS_2"/>
    <property type="match status" value="1"/>
</dbReference>
<organism evidence="3 4">
    <name type="scientific">Pseudocohnilembus persalinus</name>
    <name type="common">Ciliate</name>
    <dbReference type="NCBI Taxonomy" id="266149"/>
    <lineage>
        <taxon>Eukaryota</taxon>
        <taxon>Sar</taxon>
        <taxon>Alveolata</taxon>
        <taxon>Ciliophora</taxon>
        <taxon>Intramacronucleata</taxon>
        <taxon>Oligohymenophorea</taxon>
        <taxon>Scuticociliatia</taxon>
        <taxon>Philasterida</taxon>
        <taxon>Pseudocohnilembidae</taxon>
        <taxon>Pseudocohnilembus</taxon>
    </lineage>
</organism>
<evidence type="ECO:0000256" key="2">
    <source>
        <dbReference type="SAM" id="MobiDB-lite"/>
    </source>
</evidence>
<dbReference type="AlphaFoldDB" id="A0A0V0QMU9"/>
<name>A0A0V0QMU9_PSEPJ</name>
<dbReference type="InterPro" id="IPR015943">
    <property type="entry name" value="WD40/YVTN_repeat-like_dom_sf"/>
</dbReference>
<reference evidence="3 4" key="1">
    <citation type="journal article" date="2015" name="Sci. Rep.">
        <title>Genome of the facultative scuticociliatosis pathogen Pseudocohnilembus persalinus provides insight into its virulence through horizontal gene transfer.</title>
        <authorList>
            <person name="Xiong J."/>
            <person name="Wang G."/>
            <person name="Cheng J."/>
            <person name="Tian M."/>
            <person name="Pan X."/>
            <person name="Warren A."/>
            <person name="Jiang C."/>
            <person name="Yuan D."/>
            <person name="Miao W."/>
        </authorList>
    </citation>
    <scope>NUCLEOTIDE SEQUENCE [LARGE SCALE GENOMIC DNA]</scope>
    <source>
        <strain evidence="3">36N120E</strain>
    </source>
</reference>
<protein>
    <submittedName>
        <fullName evidence="3">Uncharacterized protein</fullName>
    </submittedName>
</protein>
<evidence type="ECO:0000256" key="1">
    <source>
        <dbReference type="PROSITE-ProRule" id="PRU00221"/>
    </source>
</evidence>
<sequence length="379" mass="44157">MSQQGSSLYRKSTLKLSSNNNINMHNNITLSNCNFSSQNINSADSQIQLKLITKKTDEANDHEGKILSIDIMSQKQLITTAAIDNKVKIWSFQKVLICQINVEYDLQGSIFSDSQGDLVIAHDGKLSLIRGKYLQFPEKDIDELNSQMIEEAQEIDFYNLYTKEKKKEKIIKQKAKFGQRYYKGAVSPHKRLLRDGSQYGSPLKSSLIKLNNSQMYENNENTQVSFQDQDDRNQNEQNKAILIKISNNDESDEIQDIDKEFNQIMLKQEPVKKEKKSKPKVKRNVRASTFQNHKQQDPEIRRLEEEQEERKKRINDFEIEARIKKDSDELKKTTALPILPSNNTKQSHLSLIKSPKILLQKLQQKRYDDDKDYREKIIK</sequence>
<feature type="compositionally biased region" description="Basic residues" evidence="2">
    <location>
        <begin position="273"/>
        <end position="285"/>
    </location>
</feature>
<dbReference type="InterPro" id="IPR001680">
    <property type="entry name" value="WD40_rpt"/>
</dbReference>
<dbReference type="Gene3D" id="2.130.10.10">
    <property type="entry name" value="YVTN repeat-like/Quinoprotein amine dehydrogenase"/>
    <property type="match status" value="1"/>
</dbReference>
<feature type="repeat" description="WD" evidence="1">
    <location>
        <begin position="59"/>
        <end position="93"/>
    </location>
</feature>